<dbReference type="InterPro" id="IPR024826">
    <property type="entry name" value="DNA_pol_delta/II_ssu"/>
</dbReference>
<dbReference type="EMBL" id="KK118843">
    <property type="protein sequence ID" value="KFM73978.1"/>
    <property type="molecule type" value="Genomic_DNA"/>
</dbReference>
<keyword evidence="2" id="KW-0235">DNA replication</keyword>
<evidence type="ECO:0000256" key="2">
    <source>
        <dbReference type="ARBA" id="ARBA00022705"/>
    </source>
</evidence>
<proteinExistence type="inferred from homology"/>
<keyword evidence="5" id="KW-1185">Reference proteome</keyword>
<dbReference type="AlphaFoldDB" id="A0A087U9D9"/>
<dbReference type="OMA" id="NESCIII"/>
<dbReference type="Pfam" id="PF18018">
    <property type="entry name" value="DNA_pol_D_N"/>
    <property type="match status" value="1"/>
</dbReference>
<dbReference type="GO" id="GO:0043625">
    <property type="term" value="C:delta DNA polymerase complex"/>
    <property type="evidence" value="ECO:0007669"/>
    <property type="project" value="TreeGrafter"/>
</dbReference>
<feature type="non-terminal residue" evidence="4">
    <location>
        <position position="163"/>
    </location>
</feature>
<protein>
    <submittedName>
        <fullName evidence="4">DNA polymerase delta subunit 2</fullName>
    </submittedName>
</protein>
<evidence type="ECO:0000259" key="3">
    <source>
        <dbReference type="Pfam" id="PF18018"/>
    </source>
</evidence>
<evidence type="ECO:0000313" key="4">
    <source>
        <dbReference type="EMBL" id="KFM73978.1"/>
    </source>
</evidence>
<gene>
    <name evidence="4" type="ORF">X975_05004</name>
</gene>
<dbReference type="OrthoDB" id="3763at2759"/>
<evidence type="ECO:0000313" key="5">
    <source>
        <dbReference type="Proteomes" id="UP000054359"/>
    </source>
</evidence>
<dbReference type="InterPro" id="IPR040663">
    <property type="entry name" value="DNA_pol_D_N"/>
</dbReference>
<accession>A0A087U9D9</accession>
<name>A0A087U9D9_STEMI</name>
<dbReference type="STRING" id="407821.A0A087U9D9"/>
<dbReference type="Proteomes" id="UP000054359">
    <property type="component" value="Unassembled WGS sequence"/>
</dbReference>
<feature type="domain" description="DNA polymerase delta subunit OB-fold" evidence="3">
    <location>
        <begin position="44"/>
        <end position="161"/>
    </location>
</feature>
<evidence type="ECO:0000256" key="1">
    <source>
        <dbReference type="ARBA" id="ARBA00006035"/>
    </source>
</evidence>
<sequence length="163" mass="18671">MVSKTNGNVLRSHSGDIAVHVRPISKYTNLCHKYLIQERTFDRQYASFYISRLRVTISRLHEQAKRKWGSDIPIKQLCDISGNESCIIIGTLYKHMELHPSILKEISEEHNLIPQPVTEEFTNDDDVLILEDNLQRVILCGNIDPHSHVTGINIAIYGYTEEG</sequence>
<dbReference type="Gene3D" id="2.40.50.430">
    <property type="match status" value="1"/>
</dbReference>
<comment type="similarity">
    <text evidence="1">Belongs to the DNA polymerase delta/II small subunit family.</text>
</comment>
<organism evidence="4 5">
    <name type="scientific">Stegodyphus mimosarum</name>
    <name type="common">African social velvet spider</name>
    <dbReference type="NCBI Taxonomy" id="407821"/>
    <lineage>
        <taxon>Eukaryota</taxon>
        <taxon>Metazoa</taxon>
        <taxon>Ecdysozoa</taxon>
        <taxon>Arthropoda</taxon>
        <taxon>Chelicerata</taxon>
        <taxon>Arachnida</taxon>
        <taxon>Araneae</taxon>
        <taxon>Araneomorphae</taxon>
        <taxon>Entelegynae</taxon>
        <taxon>Eresoidea</taxon>
        <taxon>Eresidae</taxon>
        <taxon>Stegodyphus</taxon>
    </lineage>
</organism>
<dbReference type="PANTHER" id="PTHR10416">
    <property type="entry name" value="DNA POLYMERASE DELTA SUBUNIT 2"/>
    <property type="match status" value="1"/>
</dbReference>
<dbReference type="GO" id="GO:0006271">
    <property type="term" value="P:DNA strand elongation involved in DNA replication"/>
    <property type="evidence" value="ECO:0007669"/>
    <property type="project" value="TreeGrafter"/>
</dbReference>
<reference evidence="4 5" key="1">
    <citation type="submission" date="2013-11" db="EMBL/GenBank/DDBJ databases">
        <title>Genome sequencing of Stegodyphus mimosarum.</title>
        <authorList>
            <person name="Bechsgaard J."/>
        </authorList>
    </citation>
    <scope>NUCLEOTIDE SEQUENCE [LARGE SCALE GENOMIC DNA]</scope>
</reference>
<dbReference type="PANTHER" id="PTHR10416:SF0">
    <property type="entry name" value="DNA POLYMERASE DELTA SUBUNIT 2"/>
    <property type="match status" value="1"/>
</dbReference>